<keyword evidence="7" id="KW-1185">Reference proteome</keyword>
<dbReference type="Pfam" id="PF02146">
    <property type="entry name" value="SIR2"/>
    <property type="match status" value="1"/>
</dbReference>
<accession>A0A1G6QEE8</accession>
<feature type="binding site" evidence="4">
    <location>
        <position position="176"/>
    </location>
    <ligand>
        <name>Zn(2+)</name>
        <dbReference type="ChEBI" id="CHEBI:29105"/>
    </ligand>
</feature>
<evidence type="ECO:0000256" key="4">
    <source>
        <dbReference type="PROSITE-ProRule" id="PRU00236"/>
    </source>
</evidence>
<dbReference type="Proteomes" id="UP000199411">
    <property type="component" value="Unassembled WGS sequence"/>
</dbReference>
<organism evidence="6 7">
    <name type="scientific">Desulfurella multipotens</name>
    <dbReference type="NCBI Taxonomy" id="79269"/>
    <lineage>
        <taxon>Bacteria</taxon>
        <taxon>Pseudomonadati</taxon>
        <taxon>Campylobacterota</taxon>
        <taxon>Desulfurellia</taxon>
        <taxon>Desulfurellales</taxon>
        <taxon>Desulfurellaceae</taxon>
        <taxon>Desulfurella</taxon>
    </lineage>
</organism>
<feature type="domain" description="Deacetylase sirtuin-type" evidence="5">
    <location>
        <begin position="1"/>
        <end position="276"/>
    </location>
</feature>
<dbReference type="InterPro" id="IPR003000">
    <property type="entry name" value="Sirtuin"/>
</dbReference>
<gene>
    <name evidence="6" type="ORF">SAMN05660835_01556</name>
</gene>
<keyword evidence="3" id="KW-0520">NAD</keyword>
<evidence type="ECO:0000259" key="5">
    <source>
        <dbReference type="PROSITE" id="PS50305"/>
    </source>
</evidence>
<feature type="binding site" evidence="4">
    <location>
        <position position="139"/>
    </location>
    <ligand>
        <name>Zn(2+)</name>
        <dbReference type="ChEBI" id="CHEBI:29105"/>
    </ligand>
</feature>
<sequence>MLVNDYDAVLNIIKNSKTALFLTGAGMSADSGIPTFRDKEGYWRNFPVFKEKGLEAQELASPYSFEVRPQYAWAFYEWRRRNAHYNKPHEGYYVIVRLMKEVFKSSFIHTTNTDGYHLRSGADKDKVYEVHGSMWRLQCTRGLACSYFVQENYDVPLCDLDEKTMQASNLPYCPVCGSLLRPNILMFGDWDYIENEYQANNYYEFINECKYPDIIFLIGSSGAVPTNDYVANKFKFYGSKIITINPAIESTNICKPHIFLQEKAKNALLNIASMIF</sequence>
<evidence type="ECO:0000256" key="3">
    <source>
        <dbReference type="ARBA" id="ARBA00023027"/>
    </source>
</evidence>
<protein>
    <recommendedName>
        <fullName evidence="1">protein acetyllysine N-acetyltransferase</fullName>
        <ecNumber evidence="1">2.3.1.286</ecNumber>
    </recommendedName>
</protein>
<dbReference type="InterPro" id="IPR026591">
    <property type="entry name" value="Sirtuin_cat_small_dom_sf"/>
</dbReference>
<evidence type="ECO:0000313" key="7">
    <source>
        <dbReference type="Proteomes" id="UP000199411"/>
    </source>
</evidence>
<reference evidence="7" key="1">
    <citation type="submission" date="2016-10" db="EMBL/GenBank/DDBJ databases">
        <authorList>
            <person name="Varghese N."/>
            <person name="Submissions S."/>
        </authorList>
    </citation>
    <scope>NUCLEOTIDE SEQUENCE [LARGE SCALE GENOMIC DNA]</scope>
    <source>
        <strain evidence="7">DSM 8415</strain>
    </source>
</reference>
<dbReference type="Gene3D" id="3.40.50.1220">
    <property type="entry name" value="TPP-binding domain"/>
    <property type="match status" value="1"/>
</dbReference>
<dbReference type="PANTHER" id="PTHR11085:SF10">
    <property type="entry name" value="NAD-DEPENDENT PROTEIN DEACYLASE SIRTUIN-5, MITOCHONDRIAL-RELATED"/>
    <property type="match status" value="1"/>
</dbReference>
<dbReference type="InterPro" id="IPR050134">
    <property type="entry name" value="NAD-dep_sirtuin_deacylases"/>
</dbReference>
<dbReference type="Gene3D" id="3.30.1600.10">
    <property type="entry name" value="SIR2/SIRT2 'Small Domain"/>
    <property type="match status" value="1"/>
</dbReference>
<evidence type="ECO:0000256" key="2">
    <source>
        <dbReference type="ARBA" id="ARBA00022679"/>
    </source>
</evidence>
<dbReference type="SUPFAM" id="SSF52467">
    <property type="entry name" value="DHS-like NAD/FAD-binding domain"/>
    <property type="match status" value="1"/>
</dbReference>
<dbReference type="OrthoDB" id="9800582at2"/>
<dbReference type="PROSITE" id="PS50305">
    <property type="entry name" value="SIRTUIN"/>
    <property type="match status" value="1"/>
</dbReference>
<feature type="binding site" evidence="4">
    <location>
        <position position="173"/>
    </location>
    <ligand>
        <name>Zn(2+)</name>
        <dbReference type="ChEBI" id="CHEBI:29105"/>
    </ligand>
</feature>
<name>A0A1G6QEE8_9BACT</name>
<evidence type="ECO:0000256" key="1">
    <source>
        <dbReference type="ARBA" id="ARBA00012928"/>
    </source>
</evidence>
<dbReference type="GO" id="GO:0046872">
    <property type="term" value="F:metal ion binding"/>
    <property type="evidence" value="ECO:0007669"/>
    <property type="project" value="UniProtKB-KW"/>
</dbReference>
<dbReference type="GO" id="GO:0070403">
    <property type="term" value="F:NAD+ binding"/>
    <property type="evidence" value="ECO:0007669"/>
    <property type="project" value="InterPro"/>
</dbReference>
<dbReference type="GO" id="GO:0017136">
    <property type="term" value="F:histone deacetylase activity, NAD-dependent"/>
    <property type="evidence" value="ECO:0007669"/>
    <property type="project" value="TreeGrafter"/>
</dbReference>
<dbReference type="EC" id="2.3.1.286" evidence="1"/>
<keyword evidence="4" id="KW-0862">Zinc</keyword>
<feature type="active site" description="Proton acceptor" evidence="4">
    <location>
        <position position="131"/>
    </location>
</feature>
<dbReference type="InterPro" id="IPR029035">
    <property type="entry name" value="DHS-like_NAD/FAD-binding_dom"/>
</dbReference>
<dbReference type="InterPro" id="IPR026590">
    <property type="entry name" value="Ssirtuin_cat_dom"/>
</dbReference>
<dbReference type="PANTHER" id="PTHR11085">
    <property type="entry name" value="NAD-DEPENDENT PROTEIN DEACYLASE SIRTUIN-5, MITOCHONDRIAL-RELATED"/>
    <property type="match status" value="1"/>
</dbReference>
<keyword evidence="4" id="KW-0479">Metal-binding</keyword>
<keyword evidence="2" id="KW-0808">Transferase</keyword>
<feature type="binding site" evidence="4">
    <location>
        <position position="145"/>
    </location>
    <ligand>
        <name>Zn(2+)</name>
        <dbReference type="ChEBI" id="CHEBI:29105"/>
    </ligand>
</feature>
<dbReference type="AlphaFoldDB" id="A0A1G6QEE8"/>
<dbReference type="EMBL" id="FMYU01000011">
    <property type="protein sequence ID" value="SDC90057.1"/>
    <property type="molecule type" value="Genomic_DNA"/>
</dbReference>
<dbReference type="RefSeq" id="WP_092129407.1">
    <property type="nucleotide sequence ID" value="NZ_FMYU01000011.1"/>
</dbReference>
<evidence type="ECO:0000313" key="6">
    <source>
        <dbReference type="EMBL" id="SDC90057.1"/>
    </source>
</evidence>
<proteinExistence type="predicted"/>